<dbReference type="PANTHER" id="PTHR43586:SF8">
    <property type="entry name" value="CYSTEINE DESULFURASE 1, CHLOROPLASTIC"/>
    <property type="match status" value="1"/>
</dbReference>
<dbReference type="EC" id="2.8.1.7" evidence="7"/>
<dbReference type="RefSeq" id="WP_077847696.1">
    <property type="nucleotide sequence ID" value="NZ_LZZM01000167.1"/>
</dbReference>
<feature type="domain" description="Aminotransferase class V" evidence="6">
    <location>
        <begin position="31"/>
        <end position="420"/>
    </location>
</feature>
<keyword evidence="7" id="KW-0808">Transferase</keyword>
<reference evidence="7 8" key="1">
    <citation type="submission" date="2016-05" db="EMBL/GenBank/DDBJ databases">
        <title>Microbial solvent formation.</title>
        <authorList>
            <person name="Poehlein A."/>
            <person name="Montoya Solano J.D."/>
            <person name="Flitsch S."/>
            <person name="Krabben P."/>
            <person name="Duerre P."/>
            <person name="Daniel R."/>
        </authorList>
    </citation>
    <scope>NUCLEOTIDE SEQUENCE [LARGE SCALE GENOMIC DNA]</scope>
    <source>
        <strain evidence="7 8">DSM 2619</strain>
    </source>
</reference>
<dbReference type="InterPro" id="IPR015422">
    <property type="entry name" value="PyrdxlP-dep_Trfase_small"/>
</dbReference>
<protein>
    <submittedName>
        <fullName evidence="7">Cysteine desulfurase SufS</fullName>
        <ecNumber evidence="7">2.8.1.7</ecNumber>
    </submittedName>
</protein>
<dbReference type="Gene3D" id="3.40.640.10">
    <property type="entry name" value="Type I PLP-dependent aspartate aminotransferase-like (Major domain)"/>
    <property type="match status" value="1"/>
</dbReference>
<evidence type="ECO:0000256" key="1">
    <source>
        <dbReference type="ARBA" id="ARBA00001933"/>
    </source>
</evidence>
<comment type="similarity">
    <text evidence="2">Belongs to the class-V pyridoxal-phosphate-dependent aminotransferase family. Csd subfamily.</text>
</comment>
<comment type="catalytic activity">
    <reaction evidence="4">
        <text>(sulfur carrier)-H + L-cysteine = (sulfur carrier)-SH + L-alanine</text>
        <dbReference type="Rhea" id="RHEA:43892"/>
        <dbReference type="Rhea" id="RHEA-COMP:14737"/>
        <dbReference type="Rhea" id="RHEA-COMP:14739"/>
        <dbReference type="ChEBI" id="CHEBI:29917"/>
        <dbReference type="ChEBI" id="CHEBI:35235"/>
        <dbReference type="ChEBI" id="CHEBI:57972"/>
        <dbReference type="ChEBI" id="CHEBI:64428"/>
        <dbReference type="EC" id="2.8.1.7"/>
    </reaction>
</comment>
<dbReference type="InterPro" id="IPR020578">
    <property type="entry name" value="Aminotrans_V_PyrdxlP_BS"/>
</dbReference>
<dbReference type="GO" id="GO:0031071">
    <property type="term" value="F:cysteine desulfurase activity"/>
    <property type="evidence" value="ECO:0007669"/>
    <property type="project" value="UniProtKB-EC"/>
</dbReference>
<dbReference type="PANTHER" id="PTHR43586">
    <property type="entry name" value="CYSTEINE DESULFURASE"/>
    <property type="match status" value="1"/>
</dbReference>
<evidence type="ECO:0000313" key="8">
    <source>
        <dbReference type="Proteomes" id="UP000190890"/>
    </source>
</evidence>
<organism evidence="7 8">
    <name type="scientific">Clostridium puniceum</name>
    <dbReference type="NCBI Taxonomy" id="29367"/>
    <lineage>
        <taxon>Bacteria</taxon>
        <taxon>Bacillati</taxon>
        <taxon>Bacillota</taxon>
        <taxon>Clostridia</taxon>
        <taxon>Eubacteriales</taxon>
        <taxon>Clostridiaceae</taxon>
        <taxon>Clostridium</taxon>
    </lineage>
</organism>
<dbReference type="EMBL" id="LZZM01000167">
    <property type="protein sequence ID" value="OOM76641.1"/>
    <property type="molecule type" value="Genomic_DNA"/>
</dbReference>
<comment type="cofactor">
    <cofactor evidence="1 5">
        <name>pyridoxal 5'-phosphate</name>
        <dbReference type="ChEBI" id="CHEBI:597326"/>
    </cofactor>
</comment>
<dbReference type="SUPFAM" id="SSF53383">
    <property type="entry name" value="PLP-dependent transferases"/>
    <property type="match status" value="1"/>
</dbReference>
<dbReference type="STRING" id="29367.CLPUN_25810"/>
<name>A0A1S8TG49_9CLOT</name>
<keyword evidence="8" id="KW-1185">Reference proteome</keyword>
<dbReference type="OrthoDB" id="9804366at2"/>
<accession>A0A1S8TG49</accession>
<dbReference type="Pfam" id="PF00266">
    <property type="entry name" value="Aminotran_5"/>
    <property type="match status" value="1"/>
</dbReference>
<dbReference type="Gene3D" id="3.90.1150.10">
    <property type="entry name" value="Aspartate Aminotransferase, domain 1"/>
    <property type="match status" value="1"/>
</dbReference>
<evidence type="ECO:0000256" key="3">
    <source>
        <dbReference type="ARBA" id="ARBA00022898"/>
    </source>
</evidence>
<dbReference type="PROSITE" id="PS00595">
    <property type="entry name" value="AA_TRANSFER_CLASS_5"/>
    <property type="match status" value="1"/>
</dbReference>
<dbReference type="InterPro" id="IPR015424">
    <property type="entry name" value="PyrdxlP-dep_Trfase"/>
</dbReference>
<evidence type="ECO:0000259" key="6">
    <source>
        <dbReference type="Pfam" id="PF00266"/>
    </source>
</evidence>
<evidence type="ECO:0000256" key="4">
    <source>
        <dbReference type="ARBA" id="ARBA00050776"/>
    </source>
</evidence>
<dbReference type="InterPro" id="IPR015421">
    <property type="entry name" value="PyrdxlP-dep_Trfase_major"/>
</dbReference>
<evidence type="ECO:0000256" key="5">
    <source>
        <dbReference type="RuleBase" id="RU004504"/>
    </source>
</evidence>
<dbReference type="AlphaFoldDB" id="A0A1S8TG49"/>
<gene>
    <name evidence="7" type="primary">sufS_1</name>
    <name evidence="7" type="ORF">CLPUN_25810</name>
</gene>
<evidence type="ECO:0000313" key="7">
    <source>
        <dbReference type="EMBL" id="OOM76641.1"/>
    </source>
</evidence>
<proteinExistence type="inferred from homology"/>
<sequence>MKIKDKKNIKDLFIGLDEEVCTSDGHWMNTINFDNAATTPPIKSSIEYIEKLSNTYASIGRGTGQKAEITTNLYKESKNFLMNFFNIKDKEKYVVIYVNNTTEGINKLAKTLMREPNDIILTSRMEHHSNDLPWRNRGKVEYIEVDENGRLNIEDLEKKLKANYNKVKYVSLTGASNVTGYINDIHLIAKIVHKYDCKLIIDGAQLVPHRRLDISGKSEEEQIDFLVFSSHKIYSPFGVGVIIGLKEDFIDVDPDYFGGGTVDLVLDNEVTYLPPPEKNEAGTQNFLGIMALINSLTVINTIGYDYIEKQEHILLTHTINGLKSIPKIINYGDTKDISDRLGITTFNVENMYHHDVAQILANKKGISVRHGWFCAHPYCRRLMNATEAEAKEFLKNPEKKMLGMVRISFALYNSIDEVNIFLNVIEDICIGKIKL</sequence>
<dbReference type="Proteomes" id="UP000190890">
    <property type="component" value="Unassembled WGS sequence"/>
</dbReference>
<dbReference type="InterPro" id="IPR000192">
    <property type="entry name" value="Aminotrans_V_dom"/>
</dbReference>
<comment type="caution">
    <text evidence="7">The sequence shown here is derived from an EMBL/GenBank/DDBJ whole genome shotgun (WGS) entry which is preliminary data.</text>
</comment>
<evidence type="ECO:0000256" key="2">
    <source>
        <dbReference type="ARBA" id="ARBA00010447"/>
    </source>
</evidence>
<keyword evidence="3" id="KW-0663">Pyridoxal phosphate</keyword>